<gene>
    <name evidence="2" type="primary">ORF144652</name>
    <name evidence="1" type="synonym">ORF144650</name>
</gene>
<organism evidence="2">
    <name type="scientific">Arion vulgaris</name>
    <dbReference type="NCBI Taxonomy" id="1028688"/>
    <lineage>
        <taxon>Eukaryota</taxon>
        <taxon>Metazoa</taxon>
        <taxon>Spiralia</taxon>
        <taxon>Lophotrochozoa</taxon>
        <taxon>Mollusca</taxon>
        <taxon>Gastropoda</taxon>
        <taxon>Heterobranchia</taxon>
        <taxon>Euthyneura</taxon>
        <taxon>Panpulmonata</taxon>
        <taxon>Eupulmonata</taxon>
        <taxon>Stylommatophora</taxon>
        <taxon>Helicina</taxon>
        <taxon>Arionoidea</taxon>
        <taxon>Arionidae</taxon>
        <taxon>Arion</taxon>
    </lineage>
</organism>
<name>A0A0B7AXL9_9EUPU</name>
<evidence type="ECO:0000313" key="1">
    <source>
        <dbReference type="EMBL" id="CEK84810.1"/>
    </source>
</evidence>
<proteinExistence type="predicted"/>
<dbReference type="EMBL" id="HACG01037945">
    <property type="protein sequence ID" value="CEK84810.1"/>
    <property type="molecule type" value="Transcribed_RNA"/>
</dbReference>
<evidence type="ECO:0000313" key="2">
    <source>
        <dbReference type="EMBL" id="CEK84811.1"/>
    </source>
</evidence>
<feature type="non-terminal residue" evidence="2">
    <location>
        <position position="1"/>
    </location>
</feature>
<accession>A0A0B7AXL9</accession>
<reference evidence="2" key="1">
    <citation type="submission" date="2014-12" db="EMBL/GenBank/DDBJ databases">
        <title>Insight into the proteome of Arion vulgaris.</title>
        <authorList>
            <person name="Aradska J."/>
            <person name="Bulat T."/>
            <person name="Smidak R."/>
            <person name="Sarate P."/>
            <person name="Gangsoo J."/>
            <person name="Sialana F."/>
            <person name="Bilban M."/>
            <person name="Lubec G."/>
        </authorList>
    </citation>
    <scope>NUCLEOTIDE SEQUENCE</scope>
    <source>
        <tissue evidence="2">Skin</tissue>
    </source>
</reference>
<protein>
    <submittedName>
        <fullName evidence="2">Uncharacterized protein</fullName>
    </submittedName>
</protein>
<dbReference type="EMBL" id="HACG01037946">
    <property type="protein sequence ID" value="CEK84811.1"/>
    <property type="molecule type" value="Transcribed_RNA"/>
</dbReference>
<dbReference type="AlphaFoldDB" id="A0A0B7AXL9"/>
<sequence>NTRADGMPFLSTWMEPYEETWCNEVNRSPLGIFSFQPTENYGVNILQAALLLRVVLVPD</sequence>